<dbReference type="Proteomes" id="UP000033831">
    <property type="component" value="Unassembled WGS sequence"/>
</dbReference>
<evidence type="ECO:0000256" key="2">
    <source>
        <dbReference type="ARBA" id="ARBA00010190"/>
    </source>
</evidence>
<dbReference type="GO" id="GO:0004639">
    <property type="term" value="F:phosphoribosylaminoimidazolesuccinocarboxamide synthase activity"/>
    <property type="evidence" value="ECO:0007669"/>
    <property type="project" value="UniProtKB-EC"/>
</dbReference>
<accession>A0A0G1IHF6</accession>
<organism evidence="10 11">
    <name type="scientific">Candidatus Nomurabacteria bacterium GW2011_GWF2_43_8</name>
    <dbReference type="NCBI Taxonomy" id="1618779"/>
    <lineage>
        <taxon>Bacteria</taxon>
        <taxon>Candidatus Nomuraibacteriota</taxon>
    </lineage>
</organism>
<dbReference type="PANTHER" id="PTHR43700:SF1">
    <property type="entry name" value="PHOSPHORIBOSYLAMINOIMIDAZOLE-SUCCINOCARBOXAMIDE SYNTHASE"/>
    <property type="match status" value="1"/>
</dbReference>
<evidence type="ECO:0000256" key="5">
    <source>
        <dbReference type="ARBA" id="ARBA00022741"/>
    </source>
</evidence>
<protein>
    <recommendedName>
        <fullName evidence="3">phosphoribosylaminoimidazolesuccinocarboxamide synthase</fullName>
        <ecNumber evidence="3">6.3.2.6</ecNumber>
    </recommendedName>
</protein>
<evidence type="ECO:0000313" key="10">
    <source>
        <dbReference type="EMBL" id="KKT22604.1"/>
    </source>
</evidence>
<gene>
    <name evidence="10" type="ORF">UW07_C0033G0006</name>
</gene>
<dbReference type="InterPro" id="IPR028923">
    <property type="entry name" value="SAICAR_synt/ADE2_N"/>
</dbReference>
<evidence type="ECO:0000256" key="4">
    <source>
        <dbReference type="ARBA" id="ARBA00022598"/>
    </source>
</evidence>
<evidence type="ECO:0000256" key="1">
    <source>
        <dbReference type="ARBA" id="ARBA00004672"/>
    </source>
</evidence>
<feature type="domain" description="SAICAR synthetase/ADE2 N-terminal" evidence="9">
    <location>
        <begin position="26"/>
        <end position="220"/>
    </location>
</feature>
<dbReference type="GO" id="GO:0005737">
    <property type="term" value="C:cytoplasm"/>
    <property type="evidence" value="ECO:0007669"/>
    <property type="project" value="TreeGrafter"/>
</dbReference>
<evidence type="ECO:0000256" key="7">
    <source>
        <dbReference type="ARBA" id="ARBA00022840"/>
    </source>
</evidence>
<dbReference type="Pfam" id="PF01259">
    <property type="entry name" value="SAICAR_synt"/>
    <property type="match status" value="1"/>
</dbReference>
<dbReference type="SUPFAM" id="SSF56104">
    <property type="entry name" value="SAICAR synthase-like"/>
    <property type="match status" value="1"/>
</dbReference>
<dbReference type="AlphaFoldDB" id="A0A0G1IHF6"/>
<name>A0A0G1IHF6_9BACT</name>
<sequence>MDIETIKKHIDDVLIETDFPELGEKKRGKVRDVYDQKDKLVLIATDRYSAFDRNLALIPFKGEILTQITKFYLQKNLKMHDIGHVFMISPKGKMFVDPPKFENLEVVANLPQLKERIKEKLGLYLEGMKKNQKFDKPVITPTTKFEAHDRPLSGKIILEEKILPPEIWKKACEITLKLFARGQEIALQRGLILVDTKYEFGLDENGNIMLIDEIHTPDSSPVKAWNLRISTKNSCVCGSGKIATLITMKNCRKPRRTWWRSFPEDTYRFTSKSPAKVSSTIFRCR</sequence>
<dbReference type="Gene3D" id="3.30.200.20">
    <property type="entry name" value="Phosphorylase Kinase, domain 1"/>
    <property type="match status" value="1"/>
</dbReference>
<evidence type="ECO:0000313" key="11">
    <source>
        <dbReference type="Proteomes" id="UP000033831"/>
    </source>
</evidence>
<dbReference type="GO" id="GO:0006189">
    <property type="term" value="P:'de novo' IMP biosynthetic process"/>
    <property type="evidence" value="ECO:0007669"/>
    <property type="project" value="UniProtKB-UniPathway"/>
</dbReference>
<dbReference type="GO" id="GO:0005524">
    <property type="term" value="F:ATP binding"/>
    <property type="evidence" value="ECO:0007669"/>
    <property type="project" value="UniProtKB-KW"/>
</dbReference>
<dbReference type="UniPathway" id="UPA00074">
    <property type="reaction ID" value="UER00131"/>
</dbReference>
<comment type="similarity">
    <text evidence="2">Belongs to the SAICAR synthetase family.</text>
</comment>
<dbReference type="EC" id="6.3.2.6" evidence="3"/>
<reference evidence="10 11" key="1">
    <citation type="journal article" date="2015" name="Nature">
        <title>rRNA introns, odd ribosomes, and small enigmatic genomes across a large radiation of phyla.</title>
        <authorList>
            <person name="Brown C.T."/>
            <person name="Hug L.A."/>
            <person name="Thomas B.C."/>
            <person name="Sharon I."/>
            <person name="Castelle C.J."/>
            <person name="Singh A."/>
            <person name="Wilkins M.J."/>
            <person name="Williams K.H."/>
            <person name="Banfield J.F."/>
        </authorList>
    </citation>
    <scope>NUCLEOTIDE SEQUENCE [LARGE SCALE GENOMIC DNA]</scope>
</reference>
<comment type="catalytic activity">
    <reaction evidence="8">
        <text>5-amino-1-(5-phospho-D-ribosyl)imidazole-4-carboxylate + L-aspartate + ATP = (2S)-2-[5-amino-1-(5-phospho-beta-D-ribosyl)imidazole-4-carboxamido]succinate + ADP + phosphate + 2 H(+)</text>
        <dbReference type="Rhea" id="RHEA:22628"/>
        <dbReference type="ChEBI" id="CHEBI:15378"/>
        <dbReference type="ChEBI" id="CHEBI:29991"/>
        <dbReference type="ChEBI" id="CHEBI:30616"/>
        <dbReference type="ChEBI" id="CHEBI:43474"/>
        <dbReference type="ChEBI" id="CHEBI:58443"/>
        <dbReference type="ChEBI" id="CHEBI:77657"/>
        <dbReference type="ChEBI" id="CHEBI:456216"/>
        <dbReference type="EC" id="6.3.2.6"/>
    </reaction>
</comment>
<keyword evidence="7" id="KW-0067">ATP-binding</keyword>
<proteinExistence type="inferred from homology"/>
<comment type="pathway">
    <text evidence="1">Purine metabolism; IMP biosynthesis via de novo pathway; 5-amino-1-(5-phospho-D-ribosyl)imidazole-4-carboxamide from 5-amino-1-(5-phospho-D-ribosyl)imidazole-4-carboxylate: step 1/2.</text>
</comment>
<evidence type="ECO:0000256" key="6">
    <source>
        <dbReference type="ARBA" id="ARBA00022755"/>
    </source>
</evidence>
<dbReference type="PANTHER" id="PTHR43700">
    <property type="entry name" value="PHOSPHORIBOSYLAMINOIMIDAZOLE-SUCCINOCARBOXAMIDE SYNTHASE"/>
    <property type="match status" value="1"/>
</dbReference>
<dbReference type="PATRIC" id="fig|1618779.3.peg.547"/>
<keyword evidence="5" id="KW-0547">Nucleotide-binding</keyword>
<evidence type="ECO:0000256" key="8">
    <source>
        <dbReference type="ARBA" id="ARBA00048475"/>
    </source>
</evidence>
<dbReference type="PROSITE" id="PS01058">
    <property type="entry name" value="SAICAR_SYNTHETASE_2"/>
    <property type="match status" value="1"/>
</dbReference>
<dbReference type="InterPro" id="IPR018236">
    <property type="entry name" value="SAICAR_synthetase_CS"/>
</dbReference>
<evidence type="ECO:0000256" key="3">
    <source>
        <dbReference type="ARBA" id="ARBA00012217"/>
    </source>
</evidence>
<keyword evidence="6" id="KW-0658">Purine biosynthesis</keyword>
<dbReference type="EMBL" id="LCGX01000033">
    <property type="protein sequence ID" value="KKT22604.1"/>
    <property type="molecule type" value="Genomic_DNA"/>
</dbReference>
<keyword evidence="4" id="KW-0436">Ligase</keyword>
<dbReference type="Gene3D" id="3.30.470.20">
    <property type="entry name" value="ATP-grasp fold, B domain"/>
    <property type="match status" value="1"/>
</dbReference>
<evidence type="ECO:0000259" key="9">
    <source>
        <dbReference type="Pfam" id="PF01259"/>
    </source>
</evidence>
<comment type="caution">
    <text evidence="10">The sequence shown here is derived from an EMBL/GenBank/DDBJ whole genome shotgun (WGS) entry which is preliminary data.</text>
</comment>